<comment type="caution">
    <text evidence="1">The sequence shown here is derived from an EMBL/GenBank/DDBJ whole genome shotgun (WGS) entry which is preliminary data.</text>
</comment>
<evidence type="ECO:0000313" key="1">
    <source>
        <dbReference type="EMBL" id="GFO35757.1"/>
    </source>
</evidence>
<dbReference type="EMBL" id="BLXT01007004">
    <property type="protein sequence ID" value="GFO35757.1"/>
    <property type="molecule type" value="Genomic_DNA"/>
</dbReference>
<name>A0AAV4CV21_9GAST</name>
<protein>
    <submittedName>
        <fullName evidence="1">Uncharacterized protein</fullName>
    </submittedName>
</protein>
<gene>
    <name evidence="1" type="ORF">PoB_006226200</name>
</gene>
<evidence type="ECO:0000313" key="2">
    <source>
        <dbReference type="Proteomes" id="UP000735302"/>
    </source>
</evidence>
<sequence>MMSDKANKPLSELHKSHFLVFMLRCTETWPETPQSPTDTLALFPLPWDFTLVNLPRTASPRRGVPLHRAIASSYN</sequence>
<proteinExistence type="predicted"/>
<keyword evidence="2" id="KW-1185">Reference proteome</keyword>
<dbReference type="Proteomes" id="UP000735302">
    <property type="component" value="Unassembled WGS sequence"/>
</dbReference>
<organism evidence="1 2">
    <name type="scientific">Plakobranchus ocellatus</name>
    <dbReference type="NCBI Taxonomy" id="259542"/>
    <lineage>
        <taxon>Eukaryota</taxon>
        <taxon>Metazoa</taxon>
        <taxon>Spiralia</taxon>
        <taxon>Lophotrochozoa</taxon>
        <taxon>Mollusca</taxon>
        <taxon>Gastropoda</taxon>
        <taxon>Heterobranchia</taxon>
        <taxon>Euthyneura</taxon>
        <taxon>Panpulmonata</taxon>
        <taxon>Sacoglossa</taxon>
        <taxon>Placobranchoidea</taxon>
        <taxon>Plakobranchidae</taxon>
        <taxon>Plakobranchus</taxon>
    </lineage>
</organism>
<dbReference type="AlphaFoldDB" id="A0AAV4CV21"/>
<accession>A0AAV4CV21</accession>
<reference evidence="1 2" key="1">
    <citation type="journal article" date="2021" name="Elife">
        <title>Chloroplast acquisition without the gene transfer in kleptoplastic sea slugs, Plakobranchus ocellatus.</title>
        <authorList>
            <person name="Maeda T."/>
            <person name="Takahashi S."/>
            <person name="Yoshida T."/>
            <person name="Shimamura S."/>
            <person name="Takaki Y."/>
            <person name="Nagai Y."/>
            <person name="Toyoda A."/>
            <person name="Suzuki Y."/>
            <person name="Arimoto A."/>
            <person name="Ishii H."/>
            <person name="Satoh N."/>
            <person name="Nishiyama T."/>
            <person name="Hasebe M."/>
            <person name="Maruyama T."/>
            <person name="Minagawa J."/>
            <person name="Obokata J."/>
            <person name="Shigenobu S."/>
        </authorList>
    </citation>
    <scope>NUCLEOTIDE SEQUENCE [LARGE SCALE GENOMIC DNA]</scope>
</reference>